<protein>
    <submittedName>
        <fullName evidence="2">Uncharacterized protein</fullName>
    </submittedName>
</protein>
<reference evidence="3" key="1">
    <citation type="journal article" date="2019" name="Int. J. Syst. Evol. Microbiol.">
        <title>The Global Catalogue of Microorganisms (GCM) 10K type strain sequencing project: providing services to taxonomists for standard genome sequencing and annotation.</title>
        <authorList>
            <consortium name="The Broad Institute Genomics Platform"/>
            <consortium name="The Broad Institute Genome Sequencing Center for Infectious Disease"/>
            <person name="Wu L."/>
            <person name="Ma J."/>
        </authorList>
    </citation>
    <scope>NUCLEOTIDE SEQUENCE [LARGE SCALE GENOMIC DNA]</scope>
    <source>
        <strain evidence="3">CGMCC 1.15044</strain>
    </source>
</reference>
<organism evidence="2 3">
    <name type="scientific">Paenibacillus physcomitrellae</name>
    <dbReference type="NCBI Taxonomy" id="1619311"/>
    <lineage>
        <taxon>Bacteria</taxon>
        <taxon>Bacillati</taxon>
        <taxon>Bacillota</taxon>
        <taxon>Bacilli</taxon>
        <taxon>Bacillales</taxon>
        <taxon>Paenibacillaceae</taxon>
        <taxon>Paenibacillus</taxon>
    </lineage>
</organism>
<feature type="transmembrane region" description="Helical" evidence="1">
    <location>
        <begin position="127"/>
        <end position="146"/>
    </location>
</feature>
<feature type="transmembrane region" description="Helical" evidence="1">
    <location>
        <begin position="158"/>
        <end position="182"/>
    </location>
</feature>
<dbReference type="Proteomes" id="UP000609323">
    <property type="component" value="Unassembled WGS sequence"/>
</dbReference>
<comment type="caution">
    <text evidence="2">The sequence shown here is derived from an EMBL/GenBank/DDBJ whole genome shotgun (WGS) entry which is preliminary data.</text>
</comment>
<keyword evidence="1" id="KW-0472">Membrane</keyword>
<accession>A0ABQ1FYJ2</accession>
<evidence type="ECO:0000313" key="2">
    <source>
        <dbReference type="EMBL" id="GGA33969.1"/>
    </source>
</evidence>
<feature type="transmembrane region" description="Helical" evidence="1">
    <location>
        <begin position="70"/>
        <end position="88"/>
    </location>
</feature>
<dbReference type="EMBL" id="BMHF01000005">
    <property type="protein sequence ID" value="GGA33969.1"/>
    <property type="molecule type" value="Genomic_DNA"/>
</dbReference>
<sequence length="280" mass="32550">MPNFVPYLFLALLSIALLTFTIRNKRQPGLLVLFLCFSGMVFVAEFFVLVIGNAYEYLPDVLSKPYYDNILGSFPSNLFIIPVLALVASVYSLRFPWLVVLSASLMGVEWGFEHLHIYHRFWWRREYTFIVLLFFFGFARLWTGFLHSGHKWTRFISLWMMCWSSTAIVMFIMSVTGFRFYHYGLYTDIYKDDVFIAATVGFVKGFILTAFTIGSRKWGWRLFAPVLLYAGDMVLHGFGVLIIQTSLWLYTLIYLAVASLLLALVVYANNFFAKNQPMFR</sequence>
<gene>
    <name evidence="2" type="ORF">GCM10010917_19000</name>
</gene>
<keyword evidence="1" id="KW-0812">Transmembrane</keyword>
<dbReference type="RefSeq" id="WP_094094878.1">
    <property type="nucleotide sequence ID" value="NZ_BMHF01000005.1"/>
</dbReference>
<proteinExistence type="predicted"/>
<feature type="transmembrane region" description="Helical" evidence="1">
    <location>
        <begin position="29"/>
        <end position="50"/>
    </location>
</feature>
<evidence type="ECO:0000256" key="1">
    <source>
        <dbReference type="SAM" id="Phobius"/>
    </source>
</evidence>
<keyword evidence="3" id="KW-1185">Reference proteome</keyword>
<feature type="transmembrane region" description="Helical" evidence="1">
    <location>
        <begin position="95"/>
        <end position="112"/>
    </location>
</feature>
<name>A0ABQ1FYJ2_9BACL</name>
<feature type="transmembrane region" description="Helical" evidence="1">
    <location>
        <begin position="249"/>
        <end position="272"/>
    </location>
</feature>
<feature type="transmembrane region" description="Helical" evidence="1">
    <location>
        <begin position="226"/>
        <end position="243"/>
    </location>
</feature>
<feature type="transmembrane region" description="Helical" evidence="1">
    <location>
        <begin position="194"/>
        <end position="214"/>
    </location>
</feature>
<feature type="transmembrane region" description="Helical" evidence="1">
    <location>
        <begin position="6"/>
        <end position="22"/>
    </location>
</feature>
<keyword evidence="1" id="KW-1133">Transmembrane helix</keyword>
<evidence type="ECO:0000313" key="3">
    <source>
        <dbReference type="Proteomes" id="UP000609323"/>
    </source>
</evidence>